<evidence type="ECO:0000313" key="2">
    <source>
        <dbReference type="Proteomes" id="UP000006565"/>
    </source>
</evidence>
<dbReference type="OrthoDB" id="373081at2157"/>
<organism evidence="1 2">
    <name type="scientific">Methanolacinia petrolearia (strain DSM 11571 / OCM 486 / SEBR 4847)</name>
    <name type="common">Methanoplanus petrolearius</name>
    <dbReference type="NCBI Taxonomy" id="679926"/>
    <lineage>
        <taxon>Archaea</taxon>
        <taxon>Methanobacteriati</taxon>
        <taxon>Methanobacteriota</taxon>
        <taxon>Stenosarchaea group</taxon>
        <taxon>Methanomicrobia</taxon>
        <taxon>Methanomicrobiales</taxon>
        <taxon>Methanomicrobiaceae</taxon>
        <taxon>Methanolacinia</taxon>
    </lineage>
</organism>
<accession>E1RFH1</accession>
<dbReference type="Proteomes" id="UP000006565">
    <property type="component" value="Chromosome"/>
</dbReference>
<dbReference type="AlphaFoldDB" id="E1RFH1"/>
<proteinExistence type="predicted"/>
<dbReference type="GeneID" id="9743912"/>
<evidence type="ECO:0000313" key="1">
    <source>
        <dbReference type="EMBL" id="ADN36201.1"/>
    </source>
</evidence>
<dbReference type="RefSeq" id="WP_013329378.1">
    <property type="nucleotide sequence ID" value="NC_014507.1"/>
</dbReference>
<protein>
    <submittedName>
        <fullName evidence="1">Uncharacterized protein</fullName>
    </submittedName>
</protein>
<dbReference type="eggNOG" id="arCOG13281">
    <property type="taxonomic scope" value="Archaea"/>
</dbReference>
<dbReference type="STRING" id="679926.Mpet_1442"/>
<reference evidence="1 2" key="1">
    <citation type="journal article" date="2010" name="Stand. Genomic Sci.">
        <title>Complete genome sequence of Methanoplanus petrolearius type strain (SEBR 4847).</title>
        <authorList>
            <person name="Brambilla E."/>
            <person name="Djao O.D."/>
            <person name="Daligault H."/>
            <person name="Lapidus A."/>
            <person name="Lucas S."/>
            <person name="Hammon N."/>
            <person name="Nolan M."/>
            <person name="Tice H."/>
            <person name="Cheng J.F."/>
            <person name="Han C."/>
            <person name="Tapia R."/>
            <person name="Goodwin L."/>
            <person name="Pitluck S."/>
            <person name="Liolios K."/>
            <person name="Ivanova N."/>
            <person name="Mavromatis K."/>
            <person name="Mikhailova N."/>
            <person name="Pati A."/>
            <person name="Chen A."/>
            <person name="Palaniappan K."/>
            <person name="Land M."/>
            <person name="Hauser L."/>
            <person name="Chang Y.J."/>
            <person name="Jeffries C.D."/>
            <person name="Rohde M."/>
            <person name="Spring S."/>
            <person name="Sikorski J."/>
            <person name="Goker M."/>
            <person name="Woyke T."/>
            <person name="Bristow J."/>
            <person name="Eisen J.A."/>
            <person name="Markowitz V."/>
            <person name="Hugenholtz P."/>
            <person name="Kyrpides N.C."/>
            <person name="Klenk H.P."/>
        </authorList>
    </citation>
    <scope>NUCLEOTIDE SEQUENCE [LARGE SCALE GENOMIC DNA]</scope>
    <source>
        <strain evidence="2">DSM 11571 / OCM 486 / SEBR 4847</strain>
    </source>
</reference>
<dbReference type="EMBL" id="CP002117">
    <property type="protein sequence ID" value="ADN36201.1"/>
    <property type="molecule type" value="Genomic_DNA"/>
</dbReference>
<dbReference type="HOGENOM" id="CLU_808013_0_0_2"/>
<dbReference type="KEGG" id="mpi:Mpet_1442"/>
<keyword evidence="2" id="KW-1185">Reference proteome</keyword>
<name>E1RFH1_METP4</name>
<sequence>MPDIRDAIKITSMVSTAASVTQWGVPAIIGESSATEKNTPKKFTSLELVKTEHGEDSDVYKGAYAMHKQGVKTIYTVSVNAATPGTPTAAEVESALNTLLTYVSAGEIDAAVLAGITASGLLEKLRDFADDSRIIFVATHAENETLANILSAAGSLESVNGFFVAYKSVESDDVACAVMGAIMARRPFYTLTWLEVDVDVDDYYSPSDLASLEDGRVNAIIQYSDDNRLSNGMSLDGTVPFLDTTRTQYYIETLIAKAIAEERLNASQVAYTRKGFEVIRSWIVAPLEELIRGNLIDSYSVTMPKMEDITTEDQANRKITGVKIEVQTIGDVQAFEISLNIKV</sequence>
<gene>
    <name evidence="1" type="ordered locus">Mpet_1442</name>
</gene>